<protein>
    <submittedName>
        <fullName evidence="11">Aspartic proteinase</fullName>
    </submittedName>
</protein>
<dbReference type="PANTHER" id="PTHR47966:SF51">
    <property type="entry name" value="BETA-SITE APP-CLEAVING ENZYME, ISOFORM A-RELATED"/>
    <property type="match status" value="1"/>
</dbReference>
<organism evidence="11 12">
    <name type="scientific">Drosophila madeirensis</name>
    <name type="common">Fruit fly</name>
    <dbReference type="NCBI Taxonomy" id="30013"/>
    <lineage>
        <taxon>Eukaryota</taxon>
        <taxon>Metazoa</taxon>
        <taxon>Ecdysozoa</taxon>
        <taxon>Arthropoda</taxon>
        <taxon>Hexapoda</taxon>
        <taxon>Insecta</taxon>
        <taxon>Pterygota</taxon>
        <taxon>Neoptera</taxon>
        <taxon>Endopterygota</taxon>
        <taxon>Diptera</taxon>
        <taxon>Brachycera</taxon>
        <taxon>Muscomorpha</taxon>
        <taxon>Ephydroidea</taxon>
        <taxon>Drosophilidae</taxon>
        <taxon>Drosophila</taxon>
        <taxon>Sophophora</taxon>
    </lineage>
</organism>
<dbReference type="Proteomes" id="UP001500889">
    <property type="component" value="Chromosome U"/>
</dbReference>
<dbReference type="SUPFAM" id="SSF50630">
    <property type="entry name" value="Acid proteases"/>
    <property type="match status" value="1"/>
</dbReference>
<dbReference type="PANTHER" id="PTHR47966">
    <property type="entry name" value="BETA-SITE APP-CLEAVING ENZYME, ISOFORM A-RELATED"/>
    <property type="match status" value="1"/>
</dbReference>
<keyword evidence="6" id="KW-0325">Glycoprotein</keyword>
<sequence>MNPRVAILLLCVFVCVSDAFHRIAMQRHRHRKLPHARHLWASRKHIRRKFGVTAAVATTAAAPQSSSSTTSAPSEAIEPLFNAYETQFYGPCLVGNQPFTLQFDTGSSDLWIPNANCSTCIKTCGNAVFQAAKSKSFVANGTAFKITYGIGKVSGVIATDTVSIEQISIKNQGFGLVSQTDTCSSFDGVLGLAYPVVSLTEQKPPFYQMIEQKLVDQPIFSFHLKSNTSDGGSLILGGSNSSLYHGSLTYVNVTQQKLWKFTMDYIGFPSRKCRRCNGCNAIMDSGTSLLVGPTEDITQLNRKIDAKYNSTNGLWEVPCARITHLPVLELGIAGKKFLVRPQEYIIAYEDNVCISGFMDLAGINFWIIGDVFFREHYLLFDVEQNRIGIARAT</sequence>
<keyword evidence="2" id="KW-0645">Protease</keyword>
<feature type="domain" description="Peptidase A1" evidence="10">
    <location>
        <begin position="88"/>
        <end position="390"/>
    </location>
</feature>
<keyword evidence="9" id="KW-0732">Signal</keyword>
<evidence type="ECO:0000259" key="10">
    <source>
        <dbReference type="PROSITE" id="PS51767"/>
    </source>
</evidence>
<dbReference type="GO" id="GO:0005764">
    <property type="term" value="C:lysosome"/>
    <property type="evidence" value="ECO:0007669"/>
    <property type="project" value="TreeGrafter"/>
</dbReference>
<evidence type="ECO:0000256" key="6">
    <source>
        <dbReference type="ARBA" id="ARBA00023180"/>
    </source>
</evidence>
<dbReference type="GO" id="GO:0006508">
    <property type="term" value="P:proteolysis"/>
    <property type="evidence" value="ECO:0007669"/>
    <property type="project" value="UniProtKB-KW"/>
</dbReference>
<comment type="similarity">
    <text evidence="1">Belongs to the peptidase A1 family.</text>
</comment>
<reference evidence="11 12" key="1">
    <citation type="submission" date="2024-02" db="EMBL/GenBank/DDBJ databases">
        <title>A chromosome-level genome assembly of Drosophila madeirensis, a fruit fly species endemic to Madeira island.</title>
        <authorList>
            <person name="Tomihara K."/>
            <person name="Llopart A."/>
            <person name="Yamamoto D."/>
        </authorList>
    </citation>
    <scope>NUCLEOTIDE SEQUENCE [LARGE SCALE GENOMIC DNA]</scope>
    <source>
        <strain evidence="11 12">RF1</strain>
    </source>
</reference>
<dbReference type="Gene3D" id="2.40.70.10">
    <property type="entry name" value="Acid Proteases"/>
    <property type="match status" value="2"/>
</dbReference>
<feature type="disulfide bond" evidence="8">
    <location>
        <begin position="319"/>
        <end position="353"/>
    </location>
</feature>
<dbReference type="PRINTS" id="PR00792">
    <property type="entry name" value="PEPSIN"/>
</dbReference>
<evidence type="ECO:0000256" key="8">
    <source>
        <dbReference type="PIRSR" id="PIRSR601461-2"/>
    </source>
</evidence>
<evidence type="ECO:0000256" key="4">
    <source>
        <dbReference type="ARBA" id="ARBA00022801"/>
    </source>
</evidence>
<name>A0AAU9FIF8_DROMD</name>
<keyword evidence="3" id="KW-0064">Aspartyl protease</keyword>
<evidence type="ECO:0000256" key="1">
    <source>
        <dbReference type="ARBA" id="ARBA00007447"/>
    </source>
</evidence>
<accession>A0AAU9FIF8</accession>
<dbReference type="FunFam" id="2.40.70.10:FF:000008">
    <property type="entry name" value="Cathepsin D"/>
    <property type="match status" value="1"/>
</dbReference>
<evidence type="ECO:0000256" key="3">
    <source>
        <dbReference type="ARBA" id="ARBA00022750"/>
    </source>
</evidence>
<dbReference type="AlphaFoldDB" id="A0AAU9FIF8"/>
<keyword evidence="12" id="KW-1185">Reference proteome</keyword>
<keyword evidence="5 8" id="KW-1015">Disulfide bond</keyword>
<dbReference type="InterPro" id="IPR021109">
    <property type="entry name" value="Peptidase_aspartic_dom_sf"/>
</dbReference>
<evidence type="ECO:0000256" key="9">
    <source>
        <dbReference type="SAM" id="SignalP"/>
    </source>
</evidence>
<feature type="active site" evidence="7">
    <location>
        <position position="104"/>
    </location>
</feature>
<dbReference type="PROSITE" id="PS51767">
    <property type="entry name" value="PEPTIDASE_A1"/>
    <property type="match status" value="1"/>
</dbReference>
<evidence type="ECO:0000313" key="11">
    <source>
        <dbReference type="EMBL" id="BFF95371.1"/>
    </source>
</evidence>
<evidence type="ECO:0000256" key="7">
    <source>
        <dbReference type="PIRSR" id="PIRSR601461-1"/>
    </source>
</evidence>
<dbReference type="EMBL" id="AP029264">
    <property type="protein sequence ID" value="BFF95371.1"/>
    <property type="molecule type" value="Genomic_DNA"/>
</dbReference>
<dbReference type="InterPro" id="IPR001461">
    <property type="entry name" value="Aspartic_peptidase_A1"/>
</dbReference>
<dbReference type="GO" id="GO:0004190">
    <property type="term" value="F:aspartic-type endopeptidase activity"/>
    <property type="evidence" value="ECO:0007669"/>
    <property type="project" value="UniProtKB-KW"/>
</dbReference>
<dbReference type="FunFam" id="2.40.70.10:FF:000002">
    <property type="entry name" value="Vacuolar aspartic proteinase"/>
    <property type="match status" value="1"/>
</dbReference>
<feature type="active site" evidence="7">
    <location>
        <position position="284"/>
    </location>
</feature>
<evidence type="ECO:0000256" key="2">
    <source>
        <dbReference type="ARBA" id="ARBA00022670"/>
    </source>
</evidence>
<feature type="signal peptide" evidence="9">
    <location>
        <begin position="1"/>
        <end position="19"/>
    </location>
</feature>
<proteinExistence type="inferred from homology"/>
<keyword evidence="4" id="KW-0378">Hydrolase</keyword>
<dbReference type="Pfam" id="PF00026">
    <property type="entry name" value="Asp"/>
    <property type="match status" value="1"/>
</dbReference>
<gene>
    <name evidence="11" type="ORF">DMAD_12786</name>
</gene>
<feature type="chain" id="PRO_5043885624" evidence="9">
    <location>
        <begin position="20"/>
        <end position="393"/>
    </location>
</feature>
<dbReference type="InterPro" id="IPR033121">
    <property type="entry name" value="PEPTIDASE_A1"/>
</dbReference>
<evidence type="ECO:0000256" key="5">
    <source>
        <dbReference type="ARBA" id="ARBA00023157"/>
    </source>
</evidence>
<evidence type="ECO:0000313" key="12">
    <source>
        <dbReference type="Proteomes" id="UP001500889"/>
    </source>
</evidence>